<evidence type="ECO:0000313" key="2">
    <source>
        <dbReference type="EMBL" id="RRR20345.1"/>
    </source>
</evidence>
<protein>
    <submittedName>
        <fullName evidence="2">Uncharacterized protein</fullName>
    </submittedName>
</protein>
<reference evidence="2 3" key="1">
    <citation type="submission" date="2018-07" db="EMBL/GenBank/DDBJ databases">
        <title>Brachybacteriurn paraconglorneratum KCTC 9916.</title>
        <authorList>
            <person name="Li Y."/>
        </authorList>
    </citation>
    <scope>NUCLEOTIDE SEQUENCE [LARGE SCALE GENOMIC DNA]</scope>
    <source>
        <strain evidence="2 3">KCTC 9916</strain>
    </source>
</reference>
<gene>
    <name evidence="2" type="ORF">DS079_02825</name>
</gene>
<keyword evidence="3" id="KW-1185">Reference proteome</keyword>
<proteinExistence type="predicted"/>
<feature type="compositionally biased region" description="Low complexity" evidence="1">
    <location>
        <begin position="17"/>
        <end position="40"/>
    </location>
</feature>
<feature type="compositionally biased region" description="Gly residues" evidence="1">
    <location>
        <begin position="56"/>
        <end position="67"/>
    </location>
</feature>
<comment type="caution">
    <text evidence="2">The sequence shown here is derived from an EMBL/GenBank/DDBJ whole genome shotgun (WGS) entry which is preliminary data.</text>
</comment>
<feature type="region of interest" description="Disordered" evidence="1">
    <location>
        <begin position="1"/>
        <end position="85"/>
    </location>
</feature>
<dbReference type="EMBL" id="QOCI01000001">
    <property type="protein sequence ID" value="RRR20345.1"/>
    <property type="molecule type" value="Genomic_DNA"/>
</dbReference>
<feature type="compositionally biased region" description="Basic residues" evidence="1">
    <location>
        <begin position="74"/>
        <end position="85"/>
    </location>
</feature>
<evidence type="ECO:0000256" key="1">
    <source>
        <dbReference type="SAM" id="MobiDB-lite"/>
    </source>
</evidence>
<name>A0A426SQC7_9MICO</name>
<dbReference type="Proteomes" id="UP000274327">
    <property type="component" value="Unassembled WGS sequence"/>
</dbReference>
<dbReference type="AlphaFoldDB" id="A0A426SQC7"/>
<organism evidence="2 3">
    <name type="scientific">Brachybacterium paraconglomeratum</name>
    <dbReference type="NCBI Taxonomy" id="173362"/>
    <lineage>
        <taxon>Bacteria</taxon>
        <taxon>Bacillati</taxon>
        <taxon>Actinomycetota</taxon>
        <taxon>Actinomycetes</taxon>
        <taxon>Micrococcales</taxon>
        <taxon>Dermabacteraceae</taxon>
        <taxon>Brachybacterium</taxon>
    </lineage>
</organism>
<sequence length="85" mass="8036">MGRGDGPAPAEPSVGLTAGHGAGPATRRTRRPGGPAHAAPVGPEDARGPATVMVAGPGGGGPAGSGADGTPAALRRRPGRRGSSR</sequence>
<evidence type="ECO:0000313" key="3">
    <source>
        <dbReference type="Proteomes" id="UP000274327"/>
    </source>
</evidence>
<accession>A0A426SQC7</accession>